<dbReference type="SUPFAM" id="SSF53218">
    <property type="entry name" value="Molybdenum cofactor biosynthesis proteins"/>
    <property type="match status" value="1"/>
</dbReference>
<name>A0A1M5C6E8_9BACT</name>
<organism evidence="3 4">
    <name type="scientific">Fodinibius roseus</name>
    <dbReference type="NCBI Taxonomy" id="1194090"/>
    <lineage>
        <taxon>Bacteria</taxon>
        <taxon>Pseudomonadati</taxon>
        <taxon>Balneolota</taxon>
        <taxon>Balneolia</taxon>
        <taxon>Balneolales</taxon>
        <taxon>Balneolaceae</taxon>
        <taxon>Fodinibius</taxon>
    </lineage>
</organism>
<dbReference type="Pfam" id="PF18146">
    <property type="entry name" value="CinA_KH"/>
    <property type="match status" value="1"/>
</dbReference>
<evidence type="ECO:0000256" key="1">
    <source>
        <dbReference type="HAMAP-Rule" id="MF_00226"/>
    </source>
</evidence>
<gene>
    <name evidence="3" type="ORF">SAMN05443144_109117</name>
</gene>
<dbReference type="OrthoDB" id="9801454at2"/>
<dbReference type="EMBL" id="FQUS01000009">
    <property type="protein sequence ID" value="SHF50338.1"/>
    <property type="molecule type" value="Genomic_DNA"/>
</dbReference>
<dbReference type="PIRSF" id="PIRSF006728">
    <property type="entry name" value="CinA"/>
    <property type="match status" value="1"/>
</dbReference>
<dbReference type="Gene3D" id="3.40.980.10">
    <property type="entry name" value="MoaB/Mog-like domain"/>
    <property type="match status" value="1"/>
</dbReference>
<comment type="similarity">
    <text evidence="1">Belongs to the CinA family.</text>
</comment>
<protein>
    <recommendedName>
        <fullName evidence="1">CinA-like protein</fullName>
    </recommendedName>
</protein>
<dbReference type="InterPro" id="IPR008135">
    <property type="entry name" value="Competence-induced_CinA"/>
</dbReference>
<reference evidence="3 4" key="1">
    <citation type="submission" date="2016-11" db="EMBL/GenBank/DDBJ databases">
        <authorList>
            <person name="Jaros S."/>
            <person name="Januszkiewicz K."/>
            <person name="Wedrychowicz H."/>
        </authorList>
    </citation>
    <scope>NUCLEOTIDE SEQUENCE [LARGE SCALE GENOMIC DNA]</scope>
    <source>
        <strain evidence="3 4">DSM 21986</strain>
    </source>
</reference>
<dbReference type="AlphaFoldDB" id="A0A1M5C6E8"/>
<dbReference type="InterPro" id="IPR001453">
    <property type="entry name" value="MoaB/Mog_dom"/>
</dbReference>
<feature type="domain" description="MoaB/Mog" evidence="2">
    <location>
        <begin position="4"/>
        <end position="170"/>
    </location>
</feature>
<dbReference type="HAMAP" id="MF_00226_B">
    <property type="entry name" value="CinA_B"/>
    <property type="match status" value="1"/>
</dbReference>
<dbReference type="NCBIfam" id="TIGR00177">
    <property type="entry name" value="molyb_syn"/>
    <property type="match status" value="1"/>
</dbReference>
<dbReference type="InterPro" id="IPR008136">
    <property type="entry name" value="CinA_C"/>
</dbReference>
<dbReference type="PANTHER" id="PTHR13939">
    <property type="entry name" value="NICOTINAMIDE-NUCLEOTIDE AMIDOHYDROLASE PNCC"/>
    <property type="match status" value="1"/>
</dbReference>
<dbReference type="NCBIfam" id="TIGR00199">
    <property type="entry name" value="PncC_domain"/>
    <property type="match status" value="1"/>
</dbReference>
<dbReference type="InterPro" id="IPR036653">
    <property type="entry name" value="CinA-like_C"/>
</dbReference>
<dbReference type="Gene3D" id="3.90.950.20">
    <property type="entry name" value="CinA-like"/>
    <property type="match status" value="1"/>
</dbReference>
<dbReference type="NCBIfam" id="TIGR00200">
    <property type="entry name" value="cinA_nterm"/>
    <property type="match status" value="1"/>
</dbReference>
<evidence type="ECO:0000313" key="4">
    <source>
        <dbReference type="Proteomes" id="UP000184041"/>
    </source>
</evidence>
<dbReference type="Gene3D" id="3.30.70.2860">
    <property type="match status" value="1"/>
</dbReference>
<sequence length="428" mass="46522">MQCRIISIGDELLIGDTVNTNASWMAQTFTEAGIEVSRIDTIKDELPVIKEVTREALASDSIVITTGGLGPTHDDVTKQAVAELFDSELIVHEETLSFIKKIFAKRNIPFSESNYRQAEVPADCEVLLNTQGTAPGLWFERDGKVLAVLPGVPYEMKHLVNTYILPRLRKTLLGTEVRRSYYLLTSGIGESTLSDEVIGELDSYLNTGVSVAYLPGPEGTRIRIRGRAPSESALEERLQPLIGHIREKAGAYIVGEGKDLRLAEAVGTVLLQEQLTIAVAESCTGGSVADALTDIPGSSRYVKGGVIAYDNEVKIAQLEVNEDVLKEVGAVSKQVALQMARGIARRLGTDIGVSTTGIAGPGGGTKAKPVGLVWIGFWNKDQHFALRAQFTKDRLANKKRTTAVVMEMTRRVTSNIEEMPYGLKKQPA</sequence>
<keyword evidence="4" id="KW-1185">Reference proteome</keyword>
<dbReference type="InterPro" id="IPR041424">
    <property type="entry name" value="CinA_KH"/>
</dbReference>
<evidence type="ECO:0000259" key="2">
    <source>
        <dbReference type="SMART" id="SM00852"/>
    </source>
</evidence>
<dbReference type="CDD" id="cd00885">
    <property type="entry name" value="cinA"/>
    <property type="match status" value="1"/>
</dbReference>
<dbReference type="SMART" id="SM00852">
    <property type="entry name" value="MoCF_biosynth"/>
    <property type="match status" value="1"/>
</dbReference>
<accession>A0A1M5C6E8</accession>
<dbReference type="Proteomes" id="UP000184041">
    <property type="component" value="Unassembled WGS sequence"/>
</dbReference>
<dbReference type="InterPro" id="IPR050101">
    <property type="entry name" value="CinA"/>
</dbReference>
<dbReference type="PANTHER" id="PTHR13939:SF0">
    <property type="entry name" value="NMN AMIDOHYDROLASE-LIKE PROTEIN YFAY"/>
    <property type="match status" value="1"/>
</dbReference>
<dbReference type="Pfam" id="PF00994">
    <property type="entry name" value="MoCF_biosynth"/>
    <property type="match status" value="1"/>
</dbReference>
<dbReference type="InterPro" id="IPR036425">
    <property type="entry name" value="MoaB/Mog-like_dom_sf"/>
</dbReference>
<evidence type="ECO:0000313" key="3">
    <source>
        <dbReference type="EMBL" id="SHF50338.1"/>
    </source>
</evidence>
<dbReference type="NCBIfam" id="NF001813">
    <property type="entry name" value="PRK00549.1"/>
    <property type="match status" value="1"/>
</dbReference>
<dbReference type="Pfam" id="PF02464">
    <property type="entry name" value="CinA"/>
    <property type="match status" value="1"/>
</dbReference>
<proteinExistence type="inferred from homology"/>
<dbReference type="SUPFAM" id="SSF142433">
    <property type="entry name" value="CinA-like"/>
    <property type="match status" value="1"/>
</dbReference>
<dbReference type="STRING" id="1194090.SAMN05443144_109117"/>
<dbReference type="RefSeq" id="WP_073063220.1">
    <property type="nucleotide sequence ID" value="NZ_FQUS01000009.1"/>
</dbReference>